<evidence type="ECO:0000313" key="2">
    <source>
        <dbReference type="Proteomes" id="UP000221011"/>
    </source>
</evidence>
<keyword evidence="2" id="KW-1185">Reference proteome</keyword>
<organism evidence="1 2">
    <name type="scientific">Streptomyces formicae</name>
    <dbReference type="NCBI Taxonomy" id="1616117"/>
    <lineage>
        <taxon>Bacteria</taxon>
        <taxon>Bacillati</taxon>
        <taxon>Actinomycetota</taxon>
        <taxon>Actinomycetes</taxon>
        <taxon>Kitasatosporales</taxon>
        <taxon>Streptomycetaceae</taxon>
        <taxon>Streptomyces</taxon>
    </lineage>
</organism>
<protein>
    <submittedName>
        <fullName evidence="1">Uncharacterized protein</fullName>
    </submittedName>
</protein>
<accession>A0A291QKC3</accession>
<reference evidence="1 2" key="1">
    <citation type="submission" date="2017-08" db="EMBL/GenBank/DDBJ databases">
        <title>Complete Genome Sequence of Streptomyces formicae KY5, the formicamycin producer.</title>
        <authorList>
            <person name="Holmes N.A."/>
            <person name="Devine R."/>
            <person name="Qin Z."/>
            <person name="Seipke R.F."/>
            <person name="Wilkinson B."/>
            <person name="Hutchings M.I."/>
        </authorList>
    </citation>
    <scope>NUCLEOTIDE SEQUENCE [LARGE SCALE GENOMIC DNA]</scope>
    <source>
        <strain evidence="1 2">KY5</strain>
    </source>
</reference>
<evidence type="ECO:0000313" key="1">
    <source>
        <dbReference type="EMBL" id="ATL31924.1"/>
    </source>
</evidence>
<sequence length="65" mass="6508">MSSLHLPVILVLAAAAFFLFRKGGTKLSHVLVCAGFGFYLADTAAAANVRSALGSALSAVSGIVG</sequence>
<dbReference type="EMBL" id="CP022685">
    <property type="protein sequence ID" value="ATL31924.1"/>
    <property type="molecule type" value="Genomic_DNA"/>
</dbReference>
<dbReference type="RefSeq" id="WP_098245958.1">
    <property type="nucleotide sequence ID" value="NZ_CP022685.1"/>
</dbReference>
<dbReference type="AlphaFoldDB" id="A0A291QKC3"/>
<proteinExistence type="predicted"/>
<dbReference type="KEGG" id="sfk:KY5_6906c"/>
<name>A0A291QKC3_9ACTN</name>
<gene>
    <name evidence="1" type="ORF">KY5_6906c</name>
</gene>
<dbReference type="Proteomes" id="UP000221011">
    <property type="component" value="Chromosome"/>
</dbReference>